<accession>A0A5J4FSE1</accession>
<sequence length="518" mass="56528">MGQQVSFTIQTINTQNDGDDRGLVDMNGDFLDDIVSIGRQNIQIFYQQTDGALSEINIPTTFADYPASWSMAAGDFDGNGYNDLLYGGGSGVTFMKANNTGTGYTEISGSEFVFSQRSNFIDINNDGNLDAFVCHDVEPNVFYINDGSGNLLYNQGSLGDYPTGGNYGSVWVDFDNDRDMDLFIAKCGGEAPRRDNEMHINNGDGTFTEVAAVMNLEDDMQTWSSAWADYDNDGDLDIWIGASTTADGFHRLMRNNGDGTFTDVIEDSGLTLFTDTDIENATHDFNNDGFADIITAGKILYGNGDLTFNIIPGAPFGSAFGDVNNDGFIDAFGAGTLLINNANSNNWLKINTIGTQSNLNGIGARIEISSALGNQMRDIRSGEGFRYMSSLNAHFGLAQDTTIDTVTVYWPSGVIDVLNDVDVNQTLTIIEGATLGLDDNTVKNLILYPNPAVDVLNLSDISQFESPFYSIFDMSGKRVMNGSLDNQRLNISQLAEGVYILRVADRHTRKAQKFSKKR</sequence>
<feature type="domain" description="Secretion system C-terminal sorting" evidence="3">
    <location>
        <begin position="447"/>
        <end position="514"/>
    </location>
</feature>
<keyword evidence="5" id="KW-1185">Reference proteome</keyword>
<dbReference type="InterPro" id="IPR026444">
    <property type="entry name" value="Secre_tail"/>
</dbReference>
<evidence type="ECO:0000259" key="2">
    <source>
        <dbReference type="Pfam" id="PF07593"/>
    </source>
</evidence>
<protein>
    <recommendedName>
        <fullName evidence="6">RNA-binding protein</fullName>
    </recommendedName>
</protein>
<comment type="caution">
    <text evidence="4">The sequence shown here is derived from an EMBL/GenBank/DDBJ whole genome shotgun (WGS) entry which is preliminary data.</text>
</comment>
<proteinExistence type="predicted"/>
<dbReference type="Pfam" id="PF07593">
    <property type="entry name" value="UnbV_ASPIC"/>
    <property type="match status" value="1"/>
</dbReference>
<dbReference type="Pfam" id="PF18962">
    <property type="entry name" value="Por_Secre_tail"/>
    <property type="match status" value="1"/>
</dbReference>
<dbReference type="NCBIfam" id="TIGR04183">
    <property type="entry name" value="Por_Secre_tail"/>
    <property type="match status" value="1"/>
</dbReference>
<dbReference type="PANTHER" id="PTHR16026:SF0">
    <property type="entry name" value="CARTILAGE ACIDIC PROTEIN 1"/>
    <property type="match status" value="1"/>
</dbReference>
<dbReference type="Pfam" id="PF13517">
    <property type="entry name" value="FG-GAP_3"/>
    <property type="match status" value="2"/>
</dbReference>
<evidence type="ECO:0008006" key="6">
    <source>
        <dbReference type="Google" id="ProtNLM"/>
    </source>
</evidence>
<evidence type="ECO:0000256" key="1">
    <source>
        <dbReference type="ARBA" id="ARBA00022729"/>
    </source>
</evidence>
<dbReference type="InterPro" id="IPR013517">
    <property type="entry name" value="FG-GAP"/>
</dbReference>
<gene>
    <name evidence="4" type="ORF">ULMS_04250</name>
</gene>
<dbReference type="Gene3D" id="2.130.10.130">
    <property type="entry name" value="Integrin alpha, N-terminal"/>
    <property type="match status" value="1"/>
</dbReference>
<dbReference type="SUPFAM" id="SSF69318">
    <property type="entry name" value="Integrin alpha N-terminal domain"/>
    <property type="match status" value="1"/>
</dbReference>
<dbReference type="InterPro" id="IPR027039">
    <property type="entry name" value="Crtac1"/>
</dbReference>
<dbReference type="Proteomes" id="UP000326994">
    <property type="component" value="Unassembled WGS sequence"/>
</dbReference>
<dbReference type="AlphaFoldDB" id="A0A5J4FSE1"/>
<feature type="domain" description="ASPIC/UnbV" evidence="2">
    <location>
        <begin position="361"/>
        <end position="428"/>
    </location>
</feature>
<reference evidence="4 5" key="1">
    <citation type="submission" date="2019-08" db="EMBL/GenBank/DDBJ databases">
        <title>Ulvibacter marinistellae sp. nov., isolated from a starfish, Patiria pectinifera.</title>
        <authorList>
            <person name="Kawano K."/>
            <person name="Ushijima N."/>
            <person name="Kihara M."/>
            <person name="Itoh H."/>
        </authorList>
    </citation>
    <scope>NUCLEOTIDE SEQUENCE [LARGE SCALE GENOMIC DNA]</scope>
    <source>
        <strain evidence="4 5">KK4</strain>
    </source>
</reference>
<dbReference type="PANTHER" id="PTHR16026">
    <property type="entry name" value="CARTILAGE ACIDIC PROTEIN 1"/>
    <property type="match status" value="1"/>
</dbReference>
<dbReference type="InterPro" id="IPR011519">
    <property type="entry name" value="UnbV_ASPIC"/>
</dbReference>
<organism evidence="4 5">
    <name type="scientific">Patiriisocius marinistellae</name>
    <dbReference type="NCBI Taxonomy" id="2494560"/>
    <lineage>
        <taxon>Bacteria</taxon>
        <taxon>Pseudomonadati</taxon>
        <taxon>Bacteroidota</taxon>
        <taxon>Flavobacteriia</taxon>
        <taxon>Flavobacteriales</taxon>
        <taxon>Flavobacteriaceae</taxon>
        <taxon>Patiriisocius</taxon>
    </lineage>
</organism>
<keyword evidence="1" id="KW-0732">Signal</keyword>
<dbReference type="InterPro" id="IPR028994">
    <property type="entry name" value="Integrin_alpha_N"/>
</dbReference>
<evidence type="ECO:0000313" key="5">
    <source>
        <dbReference type="Proteomes" id="UP000326994"/>
    </source>
</evidence>
<evidence type="ECO:0000313" key="4">
    <source>
        <dbReference type="EMBL" id="GEQ84917.1"/>
    </source>
</evidence>
<name>A0A5J4FSE1_9FLAO</name>
<dbReference type="EMBL" id="BKCF01000001">
    <property type="protein sequence ID" value="GEQ84917.1"/>
    <property type="molecule type" value="Genomic_DNA"/>
</dbReference>
<evidence type="ECO:0000259" key="3">
    <source>
        <dbReference type="Pfam" id="PF18962"/>
    </source>
</evidence>